<organism evidence="8 9">
    <name type="scientific">Extensimonas vulgaris</name>
    <dbReference type="NCBI Taxonomy" id="1031594"/>
    <lineage>
        <taxon>Bacteria</taxon>
        <taxon>Pseudomonadati</taxon>
        <taxon>Pseudomonadota</taxon>
        <taxon>Betaproteobacteria</taxon>
        <taxon>Burkholderiales</taxon>
        <taxon>Comamonadaceae</taxon>
        <taxon>Extensimonas</taxon>
    </lineage>
</organism>
<feature type="transmembrane region" description="Helical" evidence="5">
    <location>
        <begin position="6"/>
        <end position="26"/>
    </location>
</feature>
<proteinExistence type="inferred from homology"/>
<dbReference type="EMBL" id="QPJU01000005">
    <property type="protein sequence ID" value="RCX09541.1"/>
    <property type="molecule type" value="Genomic_DNA"/>
</dbReference>
<dbReference type="GO" id="GO:0005886">
    <property type="term" value="C:plasma membrane"/>
    <property type="evidence" value="ECO:0007669"/>
    <property type="project" value="UniProtKB-SubCell"/>
</dbReference>
<reference evidence="8 9" key="1">
    <citation type="submission" date="2018-07" db="EMBL/GenBank/DDBJ databases">
        <title>Genomic Encyclopedia of Type Strains, Phase IV (KMG-IV): sequencing the most valuable type-strain genomes for metagenomic binning, comparative biology and taxonomic classification.</title>
        <authorList>
            <person name="Goeker M."/>
        </authorList>
    </citation>
    <scope>NUCLEOTIDE SEQUENCE [LARGE SCALE GENOMIC DNA]</scope>
    <source>
        <strain evidence="8 9">DSM 100911</strain>
    </source>
</reference>
<dbReference type="InterPro" id="IPR001750">
    <property type="entry name" value="ND/Mrp_TM"/>
</dbReference>
<dbReference type="Proteomes" id="UP000252174">
    <property type="component" value="Unassembled WGS sequence"/>
</dbReference>
<dbReference type="RefSeq" id="WP_114483400.1">
    <property type="nucleotide sequence ID" value="NZ_QPJU01000005.1"/>
</dbReference>
<name>A0A369AK45_9BURK</name>
<dbReference type="PANTHER" id="PTHR22773">
    <property type="entry name" value="NADH DEHYDROGENASE"/>
    <property type="match status" value="1"/>
</dbReference>
<dbReference type="GO" id="GO:0042773">
    <property type="term" value="P:ATP synthesis coupled electron transport"/>
    <property type="evidence" value="ECO:0007669"/>
    <property type="project" value="InterPro"/>
</dbReference>
<dbReference type="GO" id="GO:0048038">
    <property type="term" value="F:quinone binding"/>
    <property type="evidence" value="ECO:0007669"/>
    <property type="project" value="UniProtKB-KW"/>
</dbReference>
<evidence type="ECO:0000256" key="2">
    <source>
        <dbReference type="ARBA" id="ARBA00022692"/>
    </source>
</evidence>
<keyword evidence="5" id="KW-0813">Transport</keyword>
<comment type="catalytic activity">
    <reaction evidence="5">
        <text>a quinone + NADH + 5 H(+)(in) = a quinol + NAD(+) + 4 H(+)(out)</text>
        <dbReference type="Rhea" id="RHEA:57888"/>
        <dbReference type="ChEBI" id="CHEBI:15378"/>
        <dbReference type="ChEBI" id="CHEBI:24646"/>
        <dbReference type="ChEBI" id="CHEBI:57540"/>
        <dbReference type="ChEBI" id="CHEBI:57945"/>
        <dbReference type="ChEBI" id="CHEBI:132124"/>
    </reaction>
</comment>
<protein>
    <recommendedName>
        <fullName evidence="5">NADH-quinone oxidoreductase subunit N</fullName>
        <ecNumber evidence="5">7.1.1.-</ecNumber>
    </recommendedName>
    <alternativeName>
        <fullName evidence="5">NADH dehydrogenase I subunit N</fullName>
    </alternativeName>
    <alternativeName>
        <fullName evidence="5">NDH-1 subunit N</fullName>
    </alternativeName>
</protein>
<keyword evidence="3 5" id="KW-1133">Transmembrane helix</keyword>
<evidence type="ECO:0000313" key="9">
    <source>
        <dbReference type="Proteomes" id="UP000252174"/>
    </source>
</evidence>
<sequence length="497" mass="53116">MIDNISWLAVYPEIVLLVMACVITLVDLGMRNHRRTGTYVLTLLTLAVVAGLQAMYARNGSTFYGFGNMVVSDAMGNWLKCFATIAVMVTLVYGRSYAADRNMLRGGELFTLSMFALLGMFIMISGNHLLVIYLGLELLTLSSYALVALRRDDVRATEAAMKYFVLGAMASGFLLYGLSMLYGATGSLDIGQVFKAVISGQVRHQVLVFGLVFLVSGLAFKLGVVPFHLWIPDVYHGAPTAITLMIGAAPKLAAFAITIRLLVDGLLPMAIDWQQMLAIMAIASLLLGNLAAIAQTNLKRMLAYSTIAQMGFVLLGLLSGVVNGQVDAIAVQTAYSSAMFYVVTYVLTTLASFGVILLLAREGFESEEISDFAGLNQRSPLYAAVMAICLFSLAGIPPLVGFYAKLAVLQALIASGQASYIALAVFAVIMSLIGAFYYLRVIKVMYFDAPLTATSVSAGADVRVVLTLNGALVLLLGLLPGGLMALCSDAVLRALVT</sequence>
<comment type="function">
    <text evidence="5">NDH-1 shuttles electrons from NADH, via FMN and iron-sulfur (Fe-S) centers, to quinones in the respiratory chain. The immediate electron acceptor for the enzyme in this species is believed to be ubiquinone. Couples the redox reaction to proton translocation (for every two electrons transferred, four hydrogen ions are translocated across the cytoplasmic membrane), and thus conserves the redox energy in a proton gradient.</text>
</comment>
<accession>A0A369AK45</accession>
<dbReference type="OrthoDB" id="9768329at2"/>
<comment type="similarity">
    <text evidence="5">Belongs to the complex I subunit 2 family.</text>
</comment>
<keyword evidence="5" id="KW-1003">Cell membrane</keyword>
<feature type="transmembrane region" description="Helical" evidence="5">
    <location>
        <begin position="106"/>
        <end position="124"/>
    </location>
</feature>
<feature type="transmembrane region" description="Helical" evidence="5">
    <location>
        <begin position="301"/>
        <end position="318"/>
    </location>
</feature>
<feature type="domain" description="NADH:quinone oxidoreductase/Mrp antiporter transmembrane" evidence="7">
    <location>
        <begin position="127"/>
        <end position="430"/>
    </location>
</feature>
<evidence type="ECO:0000313" key="8">
    <source>
        <dbReference type="EMBL" id="RCX09541.1"/>
    </source>
</evidence>
<dbReference type="NCBIfam" id="TIGR01770">
    <property type="entry name" value="NDH_I_N"/>
    <property type="match status" value="1"/>
</dbReference>
<comment type="subunit">
    <text evidence="5">NDH-1 is composed of 14 different subunits. Subunits NuoA, H, J, K, L, M, N constitute the membrane sector of the complex.</text>
</comment>
<feature type="transmembrane region" description="Helical" evidence="5">
    <location>
        <begin position="381"/>
        <end position="400"/>
    </location>
</feature>
<evidence type="ECO:0000259" key="7">
    <source>
        <dbReference type="Pfam" id="PF00361"/>
    </source>
</evidence>
<gene>
    <name evidence="5" type="primary">nuoN</name>
    <name evidence="8" type="ORF">DFR45_105171</name>
</gene>
<feature type="transmembrane region" description="Helical" evidence="5">
    <location>
        <begin position="161"/>
        <end position="184"/>
    </location>
</feature>
<feature type="transmembrane region" description="Helical" evidence="5">
    <location>
        <begin position="38"/>
        <end position="57"/>
    </location>
</feature>
<dbReference type="NCBIfam" id="NF004442">
    <property type="entry name" value="PRK05777.1-5"/>
    <property type="match status" value="1"/>
</dbReference>
<feature type="transmembrane region" description="Helical" evidence="5">
    <location>
        <begin position="130"/>
        <end position="149"/>
    </location>
</feature>
<evidence type="ECO:0000256" key="6">
    <source>
        <dbReference type="RuleBase" id="RU000320"/>
    </source>
</evidence>
<feature type="transmembrane region" description="Helical" evidence="5">
    <location>
        <begin position="204"/>
        <end position="229"/>
    </location>
</feature>
<feature type="transmembrane region" description="Helical" evidence="5">
    <location>
        <begin position="275"/>
        <end position="294"/>
    </location>
</feature>
<keyword evidence="5" id="KW-0874">Quinone</keyword>
<evidence type="ECO:0000256" key="1">
    <source>
        <dbReference type="ARBA" id="ARBA00004127"/>
    </source>
</evidence>
<keyword evidence="2 5" id="KW-0812">Transmembrane</keyword>
<evidence type="ECO:0000256" key="4">
    <source>
        <dbReference type="ARBA" id="ARBA00023136"/>
    </source>
</evidence>
<feature type="transmembrane region" description="Helical" evidence="5">
    <location>
        <begin position="472"/>
        <end position="496"/>
    </location>
</feature>
<dbReference type="GO" id="GO:0050136">
    <property type="term" value="F:NADH dehydrogenase (quinone) (non-electrogenic) activity"/>
    <property type="evidence" value="ECO:0007669"/>
    <property type="project" value="UniProtKB-UniRule"/>
</dbReference>
<feature type="transmembrane region" description="Helical" evidence="5">
    <location>
        <begin position="420"/>
        <end position="439"/>
    </location>
</feature>
<dbReference type="InterPro" id="IPR010096">
    <property type="entry name" value="NADH-Q_OxRdtase_suN/2"/>
</dbReference>
<evidence type="ECO:0000256" key="3">
    <source>
        <dbReference type="ARBA" id="ARBA00022989"/>
    </source>
</evidence>
<keyword evidence="4 5" id="KW-0472">Membrane</keyword>
<feature type="transmembrane region" description="Helical" evidence="5">
    <location>
        <begin position="241"/>
        <end position="263"/>
    </location>
</feature>
<dbReference type="AlphaFoldDB" id="A0A369AK45"/>
<dbReference type="HAMAP" id="MF_00445">
    <property type="entry name" value="NDH1_NuoN_1"/>
    <property type="match status" value="1"/>
</dbReference>
<comment type="caution">
    <text evidence="8">The sequence shown here is derived from an EMBL/GenBank/DDBJ whole genome shotgun (WGS) entry which is preliminary data.</text>
</comment>
<keyword evidence="5" id="KW-0520">NAD</keyword>
<evidence type="ECO:0000256" key="5">
    <source>
        <dbReference type="HAMAP-Rule" id="MF_00445"/>
    </source>
</evidence>
<keyword evidence="5" id="KW-0830">Ubiquinone</keyword>
<comment type="subcellular location">
    <subcellularLocation>
        <location evidence="5">Cell membrane</location>
        <topology evidence="5">Multi-pass membrane protein</topology>
    </subcellularLocation>
    <subcellularLocation>
        <location evidence="1">Endomembrane system</location>
        <topology evidence="1">Multi-pass membrane protein</topology>
    </subcellularLocation>
    <subcellularLocation>
        <location evidence="6">Membrane</location>
        <topology evidence="6">Multi-pass membrane protein</topology>
    </subcellularLocation>
</comment>
<feature type="transmembrane region" description="Helical" evidence="5">
    <location>
        <begin position="338"/>
        <end position="360"/>
    </location>
</feature>
<feature type="transmembrane region" description="Helical" evidence="5">
    <location>
        <begin position="77"/>
        <end position="94"/>
    </location>
</feature>
<keyword evidence="5" id="KW-1278">Translocase</keyword>
<dbReference type="EC" id="7.1.1.-" evidence="5"/>
<dbReference type="GO" id="GO:0008137">
    <property type="term" value="F:NADH dehydrogenase (ubiquinone) activity"/>
    <property type="evidence" value="ECO:0007669"/>
    <property type="project" value="InterPro"/>
</dbReference>
<keyword evidence="9" id="KW-1185">Reference proteome</keyword>
<dbReference type="GO" id="GO:0012505">
    <property type="term" value="C:endomembrane system"/>
    <property type="evidence" value="ECO:0007669"/>
    <property type="project" value="UniProtKB-SubCell"/>
</dbReference>
<dbReference type="Pfam" id="PF00361">
    <property type="entry name" value="Proton_antipo_M"/>
    <property type="match status" value="1"/>
</dbReference>